<keyword evidence="4" id="KW-0378">Hydrolase</keyword>
<comment type="cofactor">
    <cofactor evidence="1">
        <name>Mg(2+)</name>
        <dbReference type="ChEBI" id="CHEBI:18420"/>
    </cofactor>
</comment>
<gene>
    <name evidence="6" type="ORF">IAB46_02930</name>
</gene>
<accession>A0A9D1F3S4</accession>
<keyword evidence="3" id="KW-0479">Metal-binding</keyword>
<protein>
    <recommendedName>
        <fullName evidence="2">inorganic diphosphatase</fullName>
        <ecNumber evidence="2">3.6.1.1</ecNumber>
    </recommendedName>
</protein>
<comment type="caution">
    <text evidence="6">The sequence shown here is derived from an EMBL/GenBank/DDBJ whole genome shotgun (WGS) entry which is preliminary data.</text>
</comment>
<dbReference type="Gene3D" id="3.90.80.10">
    <property type="entry name" value="Inorganic pyrophosphatase"/>
    <property type="match status" value="1"/>
</dbReference>
<dbReference type="InterPro" id="IPR008162">
    <property type="entry name" value="Pyrophosphatase"/>
</dbReference>
<dbReference type="EMBL" id="DVIT01000012">
    <property type="protein sequence ID" value="HIS46507.1"/>
    <property type="molecule type" value="Genomic_DNA"/>
</dbReference>
<dbReference type="InterPro" id="IPR036649">
    <property type="entry name" value="Pyrophosphatase_sf"/>
</dbReference>
<dbReference type="InterPro" id="IPR043519">
    <property type="entry name" value="NT_sf"/>
</dbReference>
<dbReference type="PANTHER" id="PTHR34822:SF1">
    <property type="entry name" value="GRPB FAMILY PROTEIN"/>
    <property type="match status" value="1"/>
</dbReference>
<proteinExistence type="predicted"/>
<dbReference type="Pfam" id="PF00719">
    <property type="entry name" value="Pyrophosphatase"/>
    <property type="match status" value="1"/>
</dbReference>
<dbReference type="GO" id="GO:0000287">
    <property type="term" value="F:magnesium ion binding"/>
    <property type="evidence" value="ECO:0007669"/>
    <property type="project" value="InterPro"/>
</dbReference>
<dbReference type="AlphaFoldDB" id="A0A9D1F3S4"/>
<dbReference type="PANTHER" id="PTHR34822">
    <property type="entry name" value="GRPB DOMAIN PROTEIN (AFU_ORTHOLOGUE AFUA_1G01530)"/>
    <property type="match status" value="1"/>
</dbReference>
<dbReference type="SUPFAM" id="SSF81301">
    <property type="entry name" value="Nucleotidyltransferase"/>
    <property type="match status" value="1"/>
</dbReference>
<evidence type="ECO:0000256" key="1">
    <source>
        <dbReference type="ARBA" id="ARBA00001946"/>
    </source>
</evidence>
<evidence type="ECO:0000256" key="2">
    <source>
        <dbReference type="ARBA" id="ARBA00012146"/>
    </source>
</evidence>
<dbReference type="GO" id="GO:0006796">
    <property type="term" value="P:phosphate-containing compound metabolic process"/>
    <property type="evidence" value="ECO:0007669"/>
    <property type="project" value="InterPro"/>
</dbReference>
<reference evidence="6" key="2">
    <citation type="journal article" date="2021" name="PeerJ">
        <title>Extensive microbial diversity within the chicken gut microbiome revealed by metagenomics and culture.</title>
        <authorList>
            <person name="Gilroy R."/>
            <person name="Ravi A."/>
            <person name="Getino M."/>
            <person name="Pursley I."/>
            <person name="Horton D.L."/>
            <person name="Alikhan N.F."/>
            <person name="Baker D."/>
            <person name="Gharbi K."/>
            <person name="Hall N."/>
            <person name="Watson M."/>
            <person name="Adriaenssens E.M."/>
            <person name="Foster-Nyarko E."/>
            <person name="Jarju S."/>
            <person name="Secka A."/>
            <person name="Antonio M."/>
            <person name="Oren A."/>
            <person name="Chaudhuri R.R."/>
            <person name="La Ragione R."/>
            <person name="Hildebrand F."/>
            <person name="Pallen M.J."/>
        </authorList>
    </citation>
    <scope>NUCLEOTIDE SEQUENCE</scope>
    <source>
        <strain evidence="6">CHK178-757</strain>
    </source>
</reference>
<sequence>MLGLKRGEVFLCPHEKAWETEAQRTISQLWEILGNRAKDIQHVGSTAVPAIKAKPIIDIAVAVDDFQHILSLKEELEKNGFYYRPCQLEGQLLFACGSCYDGSGELQTHFIHVTLTDSPAWNNYINFRDYLNHNLSAAKAYESVKVSMSEQVTGGCVGEGYTPRQSYTAGKHDFITDMLCRAQAYGYLGKMVYIKIDRPAGSCHPEHKSMIYPLNYGFIPGTLSGDGEALDVYLLGVREPVEEYTARVIAVIHRYDDVEDKLVAALEGMTFTKDEIKSAVGFQEQYFNSEVIV</sequence>
<dbReference type="Gene3D" id="3.30.460.10">
    <property type="entry name" value="Beta Polymerase, domain 2"/>
    <property type="match status" value="1"/>
</dbReference>
<dbReference type="Pfam" id="PF04229">
    <property type="entry name" value="GrpB"/>
    <property type="match status" value="1"/>
</dbReference>
<dbReference type="SUPFAM" id="SSF50324">
    <property type="entry name" value="Inorganic pyrophosphatase"/>
    <property type="match status" value="1"/>
</dbReference>
<evidence type="ECO:0000256" key="4">
    <source>
        <dbReference type="ARBA" id="ARBA00022801"/>
    </source>
</evidence>
<keyword evidence="5" id="KW-0460">Magnesium</keyword>
<evidence type="ECO:0000313" key="6">
    <source>
        <dbReference type="EMBL" id="HIS46507.1"/>
    </source>
</evidence>
<dbReference type="InterPro" id="IPR007344">
    <property type="entry name" value="GrpB/CoaE"/>
</dbReference>
<organism evidence="6 7">
    <name type="scientific">Candidatus Scybalocola faecigallinarum</name>
    <dbReference type="NCBI Taxonomy" id="2840941"/>
    <lineage>
        <taxon>Bacteria</taxon>
        <taxon>Bacillati</taxon>
        <taxon>Bacillota</taxon>
        <taxon>Clostridia</taxon>
        <taxon>Lachnospirales</taxon>
        <taxon>Lachnospiraceae</taxon>
        <taxon>Lachnospiraceae incertae sedis</taxon>
        <taxon>Candidatus Scybalocola (ex Gilroy et al. 2021)</taxon>
    </lineage>
</organism>
<dbReference type="GO" id="GO:0004427">
    <property type="term" value="F:inorganic diphosphate phosphatase activity"/>
    <property type="evidence" value="ECO:0007669"/>
    <property type="project" value="UniProtKB-EC"/>
</dbReference>
<evidence type="ECO:0000256" key="3">
    <source>
        <dbReference type="ARBA" id="ARBA00022723"/>
    </source>
</evidence>
<dbReference type="Proteomes" id="UP000823927">
    <property type="component" value="Unassembled WGS sequence"/>
</dbReference>
<evidence type="ECO:0000313" key="7">
    <source>
        <dbReference type="Proteomes" id="UP000823927"/>
    </source>
</evidence>
<dbReference type="GO" id="GO:0005737">
    <property type="term" value="C:cytoplasm"/>
    <property type="evidence" value="ECO:0007669"/>
    <property type="project" value="InterPro"/>
</dbReference>
<evidence type="ECO:0000256" key="5">
    <source>
        <dbReference type="ARBA" id="ARBA00022842"/>
    </source>
</evidence>
<reference evidence="6" key="1">
    <citation type="submission" date="2020-10" db="EMBL/GenBank/DDBJ databases">
        <authorList>
            <person name="Gilroy R."/>
        </authorList>
    </citation>
    <scope>NUCLEOTIDE SEQUENCE</scope>
    <source>
        <strain evidence="6">CHK178-757</strain>
    </source>
</reference>
<dbReference type="EC" id="3.6.1.1" evidence="2"/>
<name>A0A9D1F3S4_9FIRM</name>